<accession>A0A7S4NIL8</accession>
<dbReference type="EMBL" id="HBKQ01061440">
    <property type="protein sequence ID" value="CAE2288757.1"/>
    <property type="molecule type" value="Transcribed_RNA"/>
</dbReference>
<gene>
    <name evidence="1" type="ORF">OAUR00152_LOCUS41899</name>
</gene>
<proteinExistence type="predicted"/>
<sequence>MPLSFHRYTLTITHIAVDLNKMADDASHLWHLSNNAILYHFNYTYPQHLSWKLSVLRLDMNSVLISALSKKKSLPASFLPVERPTQMCGRSGLSSIGPSVSTPSSEGIVTPPPSYRYFPAYFAPVDSPSTEATYAHVLQSRTSGWLARRSPDWASATRG</sequence>
<evidence type="ECO:0000313" key="1">
    <source>
        <dbReference type="EMBL" id="CAE2288757.1"/>
    </source>
</evidence>
<protein>
    <submittedName>
        <fullName evidence="1">Uncharacterized protein</fullName>
    </submittedName>
</protein>
<organism evidence="1">
    <name type="scientific">Odontella aurita</name>
    <dbReference type="NCBI Taxonomy" id="265563"/>
    <lineage>
        <taxon>Eukaryota</taxon>
        <taxon>Sar</taxon>
        <taxon>Stramenopiles</taxon>
        <taxon>Ochrophyta</taxon>
        <taxon>Bacillariophyta</taxon>
        <taxon>Mediophyceae</taxon>
        <taxon>Biddulphiophycidae</taxon>
        <taxon>Eupodiscales</taxon>
        <taxon>Odontellaceae</taxon>
        <taxon>Odontella</taxon>
    </lineage>
</organism>
<dbReference type="AlphaFoldDB" id="A0A7S4NIL8"/>
<name>A0A7S4NIL8_9STRA</name>
<reference evidence="1" key="1">
    <citation type="submission" date="2021-01" db="EMBL/GenBank/DDBJ databases">
        <authorList>
            <person name="Corre E."/>
            <person name="Pelletier E."/>
            <person name="Niang G."/>
            <person name="Scheremetjew M."/>
            <person name="Finn R."/>
            <person name="Kale V."/>
            <person name="Holt S."/>
            <person name="Cochrane G."/>
            <person name="Meng A."/>
            <person name="Brown T."/>
            <person name="Cohen L."/>
        </authorList>
    </citation>
    <scope>NUCLEOTIDE SEQUENCE</scope>
    <source>
        <strain evidence="1">Isolate 1302-5</strain>
    </source>
</reference>